<evidence type="ECO:0000313" key="8">
    <source>
        <dbReference type="EMBL" id="KAG6484318.1"/>
    </source>
</evidence>
<evidence type="ECO:0000259" key="7">
    <source>
        <dbReference type="Pfam" id="PF01095"/>
    </source>
</evidence>
<proteinExistence type="inferred from homology"/>
<dbReference type="InterPro" id="IPR012334">
    <property type="entry name" value="Pectin_lyas_fold"/>
</dbReference>
<evidence type="ECO:0000256" key="3">
    <source>
        <dbReference type="ARBA" id="ARBA00013229"/>
    </source>
</evidence>
<dbReference type="Proteomes" id="UP000734854">
    <property type="component" value="Unassembled WGS sequence"/>
</dbReference>
<sequence>MGSLRDIALLFGSLILCLILPSSSSSLNASTAVLLNTYGQGGPAVALRVAGDRVAFYTSRFIGFQDTLLDDAGRHYYTNCYIEGGTDFICGNARSLFRKCHLHSVSENGGAFTAQRRSSAAEDTGYSLSNCKLTGAGVGTAILGRPWGAYSRAMSNASEYRWSRQGYRRLSSQQPSIDLAKNAETTAATTTLKRSKTTRDVKVHPVMRILQTPSKKETARPEFLRYLEYMREAGSWDPSSDRPTIYFK</sequence>
<dbReference type="GO" id="GO:0045490">
    <property type="term" value="P:pectin catabolic process"/>
    <property type="evidence" value="ECO:0007669"/>
    <property type="project" value="UniProtKB-UniPathway"/>
</dbReference>
<protein>
    <recommendedName>
        <fullName evidence="3">pectinesterase</fullName>
        <ecNumber evidence="3">3.1.1.11</ecNumber>
    </recommendedName>
</protein>
<evidence type="ECO:0000256" key="2">
    <source>
        <dbReference type="ARBA" id="ARBA00008891"/>
    </source>
</evidence>
<evidence type="ECO:0000256" key="1">
    <source>
        <dbReference type="ARBA" id="ARBA00005184"/>
    </source>
</evidence>
<comment type="caution">
    <text evidence="8">The sequence shown here is derived from an EMBL/GenBank/DDBJ whole genome shotgun (WGS) entry which is preliminary data.</text>
</comment>
<feature type="chain" id="PRO_5035283058" description="pectinesterase" evidence="6">
    <location>
        <begin position="25"/>
        <end position="248"/>
    </location>
</feature>
<keyword evidence="5" id="KW-0063">Aspartyl esterase</keyword>
<evidence type="ECO:0000256" key="4">
    <source>
        <dbReference type="ARBA" id="ARBA00022801"/>
    </source>
</evidence>
<dbReference type="GO" id="GO:0030599">
    <property type="term" value="F:pectinesterase activity"/>
    <property type="evidence" value="ECO:0007669"/>
    <property type="project" value="UniProtKB-EC"/>
</dbReference>
<organism evidence="8 9">
    <name type="scientific">Zingiber officinale</name>
    <name type="common">Ginger</name>
    <name type="synonym">Amomum zingiber</name>
    <dbReference type="NCBI Taxonomy" id="94328"/>
    <lineage>
        <taxon>Eukaryota</taxon>
        <taxon>Viridiplantae</taxon>
        <taxon>Streptophyta</taxon>
        <taxon>Embryophyta</taxon>
        <taxon>Tracheophyta</taxon>
        <taxon>Spermatophyta</taxon>
        <taxon>Magnoliopsida</taxon>
        <taxon>Liliopsida</taxon>
        <taxon>Zingiberales</taxon>
        <taxon>Zingiberaceae</taxon>
        <taxon>Zingiber</taxon>
    </lineage>
</organism>
<keyword evidence="9" id="KW-1185">Reference proteome</keyword>
<gene>
    <name evidence="8" type="ORF">ZIOFF_061120</name>
</gene>
<dbReference type="GO" id="GO:0042545">
    <property type="term" value="P:cell wall modification"/>
    <property type="evidence" value="ECO:0007669"/>
    <property type="project" value="InterPro"/>
</dbReference>
<feature type="domain" description="Pectinesterase catalytic" evidence="7">
    <location>
        <begin position="35"/>
        <end position="155"/>
    </location>
</feature>
<comment type="pathway">
    <text evidence="1">Glycan metabolism; pectin degradation; 2-dehydro-3-deoxy-D-gluconate from pectin: step 1/5.</text>
</comment>
<evidence type="ECO:0000256" key="5">
    <source>
        <dbReference type="ARBA" id="ARBA00023085"/>
    </source>
</evidence>
<accession>A0A8J5FCL0</accession>
<dbReference type="Gene3D" id="2.160.20.10">
    <property type="entry name" value="Single-stranded right-handed beta-helix, Pectin lyase-like"/>
    <property type="match status" value="1"/>
</dbReference>
<comment type="similarity">
    <text evidence="2">Belongs to the pectinesterase family.</text>
</comment>
<reference evidence="8 9" key="1">
    <citation type="submission" date="2020-08" db="EMBL/GenBank/DDBJ databases">
        <title>Plant Genome Project.</title>
        <authorList>
            <person name="Zhang R.-G."/>
        </authorList>
    </citation>
    <scope>NUCLEOTIDE SEQUENCE [LARGE SCALE GENOMIC DNA]</scope>
    <source>
        <tissue evidence="8">Rhizome</tissue>
    </source>
</reference>
<dbReference type="EMBL" id="JACMSC010000016">
    <property type="protein sequence ID" value="KAG6484318.1"/>
    <property type="molecule type" value="Genomic_DNA"/>
</dbReference>
<evidence type="ECO:0000313" key="9">
    <source>
        <dbReference type="Proteomes" id="UP000734854"/>
    </source>
</evidence>
<feature type="signal peptide" evidence="6">
    <location>
        <begin position="1"/>
        <end position="24"/>
    </location>
</feature>
<dbReference type="PANTHER" id="PTHR31321:SF72">
    <property type="entry name" value="PECTINESTERASE 11-RELATED"/>
    <property type="match status" value="1"/>
</dbReference>
<dbReference type="PANTHER" id="PTHR31321">
    <property type="entry name" value="ACYL-COA THIOESTER HYDROLASE YBHC-RELATED"/>
    <property type="match status" value="1"/>
</dbReference>
<dbReference type="UniPathway" id="UPA00545">
    <property type="reaction ID" value="UER00823"/>
</dbReference>
<dbReference type="Pfam" id="PF01095">
    <property type="entry name" value="Pectinesterase"/>
    <property type="match status" value="1"/>
</dbReference>
<dbReference type="InterPro" id="IPR000070">
    <property type="entry name" value="Pectinesterase_cat"/>
</dbReference>
<evidence type="ECO:0000256" key="6">
    <source>
        <dbReference type="SAM" id="SignalP"/>
    </source>
</evidence>
<dbReference type="InterPro" id="IPR011050">
    <property type="entry name" value="Pectin_lyase_fold/virulence"/>
</dbReference>
<keyword evidence="6" id="KW-0732">Signal</keyword>
<keyword evidence="4" id="KW-0378">Hydrolase</keyword>
<name>A0A8J5FCL0_ZINOF</name>
<dbReference type="SUPFAM" id="SSF51126">
    <property type="entry name" value="Pectin lyase-like"/>
    <property type="match status" value="1"/>
</dbReference>
<dbReference type="AlphaFoldDB" id="A0A8J5FCL0"/>
<dbReference type="EC" id="3.1.1.11" evidence="3"/>